<reference evidence="9" key="2">
    <citation type="submission" date="2021-04" db="EMBL/GenBank/DDBJ databases">
        <authorList>
            <person name="Gilroy R."/>
        </authorList>
    </citation>
    <scope>NUCLEOTIDE SEQUENCE</scope>
    <source>
        <strain evidence="9">CHK33-5263</strain>
    </source>
</reference>
<dbReference type="EMBL" id="DXBS01000070">
    <property type="protein sequence ID" value="HIZ24538.1"/>
    <property type="molecule type" value="Genomic_DNA"/>
</dbReference>
<protein>
    <recommendedName>
        <fullName evidence="4 7">Signal peptidase I</fullName>
        <ecNumber evidence="4 7">3.4.21.89</ecNumber>
    </recommendedName>
</protein>
<dbReference type="GO" id="GO:0005886">
    <property type="term" value="C:plasma membrane"/>
    <property type="evidence" value="ECO:0007669"/>
    <property type="project" value="UniProtKB-SubCell"/>
</dbReference>
<dbReference type="PRINTS" id="PR00727">
    <property type="entry name" value="LEADERPTASE"/>
</dbReference>
<accession>A0A9D2IV21</accession>
<evidence type="ECO:0000256" key="7">
    <source>
        <dbReference type="RuleBase" id="RU362042"/>
    </source>
</evidence>
<keyword evidence="7" id="KW-1133">Transmembrane helix</keyword>
<evidence type="ECO:0000313" key="9">
    <source>
        <dbReference type="EMBL" id="HIZ24538.1"/>
    </source>
</evidence>
<dbReference type="AlphaFoldDB" id="A0A9D2IV21"/>
<name>A0A9D2IV21_9FIRM</name>
<dbReference type="InterPro" id="IPR000223">
    <property type="entry name" value="Pept_S26A_signal_pept_1"/>
</dbReference>
<feature type="transmembrane region" description="Helical" evidence="7">
    <location>
        <begin position="12"/>
        <end position="34"/>
    </location>
</feature>
<proteinExistence type="inferred from homology"/>
<evidence type="ECO:0000256" key="4">
    <source>
        <dbReference type="ARBA" id="ARBA00013208"/>
    </source>
</evidence>
<keyword evidence="5 7" id="KW-0378">Hydrolase</keyword>
<reference evidence="9" key="1">
    <citation type="journal article" date="2021" name="PeerJ">
        <title>Extensive microbial diversity within the chicken gut microbiome revealed by metagenomics and culture.</title>
        <authorList>
            <person name="Gilroy R."/>
            <person name="Ravi A."/>
            <person name="Getino M."/>
            <person name="Pursley I."/>
            <person name="Horton D.L."/>
            <person name="Alikhan N.F."/>
            <person name="Baker D."/>
            <person name="Gharbi K."/>
            <person name="Hall N."/>
            <person name="Watson M."/>
            <person name="Adriaenssens E.M."/>
            <person name="Foster-Nyarko E."/>
            <person name="Jarju S."/>
            <person name="Secka A."/>
            <person name="Antonio M."/>
            <person name="Oren A."/>
            <person name="Chaudhuri R.R."/>
            <person name="La Ragione R."/>
            <person name="Hildebrand F."/>
            <person name="Pallen M.J."/>
        </authorList>
    </citation>
    <scope>NUCLEOTIDE SEQUENCE</scope>
    <source>
        <strain evidence="9">CHK33-5263</strain>
    </source>
</reference>
<dbReference type="PROSITE" id="PS00761">
    <property type="entry name" value="SPASE_I_3"/>
    <property type="match status" value="1"/>
</dbReference>
<comment type="subcellular location">
    <subcellularLocation>
        <location evidence="2">Cell membrane</location>
        <topology evidence="2">Single-pass type II membrane protein</topology>
    </subcellularLocation>
    <subcellularLocation>
        <location evidence="7">Membrane</location>
        <topology evidence="7">Single-pass type II membrane protein</topology>
    </subcellularLocation>
</comment>
<keyword evidence="7" id="KW-0472">Membrane</keyword>
<dbReference type="NCBIfam" id="TIGR02227">
    <property type="entry name" value="sigpep_I_bact"/>
    <property type="match status" value="1"/>
</dbReference>
<feature type="active site" evidence="6">
    <location>
        <position position="51"/>
    </location>
</feature>
<comment type="similarity">
    <text evidence="3 7">Belongs to the peptidase S26 family.</text>
</comment>
<evidence type="ECO:0000256" key="3">
    <source>
        <dbReference type="ARBA" id="ARBA00009370"/>
    </source>
</evidence>
<evidence type="ECO:0000313" key="10">
    <source>
        <dbReference type="Proteomes" id="UP000824044"/>
    </source>
</evidence>
<evidence type="ECO:0000256" key="5">
    <source>
        <dbReference type="ARBA" id="ARBA00022801"/>
    </source>
</evidence>
<keyword evidence="7" id="KW-0645">Protease</keyword>
<dbReference type="CDD" id="cd06462">
    <property type="entry name" value="Peptidase_S24_S26"/>
    <property type="match status" value="1"/>
</dbReference>
<sequence>MIRRPEMLNRRAKPSALLIVMSAVLIVFAVIVLLDCLRGIFMFTVEIKGSSMLNTFYGGVSAGGDYEGGDIVYALRSFSAERGDVVIIDTTASDAYVGNDGTVFTSGTIIKRLIAVEGDSVKCERGVVYLKEAGGEYAALDEPYALMDESYSFPEVTVGEGQIFFLGDNRLHSQDSQEIVAYGYDLFDCDSIIGVVPEWAIAIKDFTTGWERFRASLGALFS</sequence>
<dbReference type="PANTHER" id="PTHR43390:SF1">
    <property type="entry name" value="CHLOROPLAST PROCESSING PEPTIDASE"/>
    <property type="match status" value="1"/>
</dbReference>
<dbReference type="EC" id="3.4.21.89" evidence="4 7"/>
<dbReference type="Pfam" id="PF10502">
    <property type="entry name" value="Peptidase_S26"/>
    <property type="match status" value="1"/>
</dbReference>
<feature type="active site" evidence="6">
    <location>
        <position position="111"/>
    </location>
</feature>
<keyword evidence="7" id="KW-0812">Transmembrane</keyword>
<dbReference type="GO" id="GO:0009003">
    <property type="term" value="F:signal peptidase activity"/>
    <property type="evidence" value="ECO:0007669"/>
    <property type="project" value="UniProtKB-EC"/>
</dbReference>
<gene>
    <name evidence="9" type="primary">lepB</name>
    <name evidence="9" type="ORF">H9812_03565</name>
</gene>
<dbReference type="GO" id="GO:0006465">
    <property type="term" value="P:signal peptide processing"/>
    <property type="evidence" value="ECO:0007669"/>
    <property type="project" value="InterPro"/>
</dbReference>
<dbReference type="InterPro" id="IPR036286">
    <property type="entry name" value="LexA/Signal_pep-like_sf"/>
</dbReference>
<comment type="caution">
    <text evidence="9">The sequence shown here is derived from an EMBL/GenBank/DDBJ whole genome shotgun (WGS) entry which is preliminary data.</text>
</comment>
<dbReference type="PANTHER" id="PTHR43390">
    <property type="entry name" value="SIGNAL PEPTIDASE I"/>
    <property type="match status" value="1"/>
</dbReference>
<organism evidence="9 10">
    <name type="scientific">Candidatus Gallimonas intestinigallinarum</name>
    <dbReference type="NCBI Taxonomy" id="2838604"/>
    <lineage>
        <taxon>Bacteria</taxon>
        <taxon>Bacillati</taxon>
        <taxon>Bacillota</taxon>
        <taxon>Clostridia</taxon>
        <taxon>Candidatus Gallimonas</taxon>
    </lineage>
</organism>
<comment type="catalytic activity">
    <reaction evidence="1 7">
        <text>Cleavage of hydrophobic, N-terminal signal or leader sequences from secreted and periplasmic proteins.</text>
        <dbReference type="EC" id="3.4.21.89"/>
    </reaction>
</comment>
<dbReference type="Proteomes" id="UP000824044">
    <property type="component" value="Unassembled WGS sequence"/>
</dbReference>
<dbReference type="Gene3D" id="2.10.109.10">
    <property type="entry name" value="Umud Fragment, subunit A"/>
    <property type="match status" value="1"/>
</dbReference>
<dbReference type="SUPFAM" id="SSF51306">
    <property type="entry name" value="LexA/Signal peptidase"/>
    <property type="match status" value="1"/>
</dbReference>
<dbReference type="InterPro" id="IPR019758">
    <property type="entry name" value="Pept_S26A_signal_pept_1_CS"/>
</dbReference>
<dbReference type="GO" id="GO:0004252">
    <property type="term" value="F:serine-type endopeptidase activity"/>
    <property type="evidence" value="ECO:0007669"/>
    <property type="project" value="InterPro"/>
</dbReference>
<evidence type="ECO:0000256" key="2">
    <source>
        <dbReference type="ARBA" id="ARBA00004401"/>
    </source>
</evidence>
<evidence type="ECO:0000259" key="8">
    <source>
        <dbReference type="Pfam" id="PF10502"/>
    </source>
</evidence>
<evidence type="ECO:0000256" key="1">
    <source>
        <dbReference type="ARBA" id="ARBA00000677"/>
    </source>
</evidence>
<dbReference type="InterPro" id="IPR019533">
    <property type="entry name" value="Peptidase_S26"/>
</dbReference>
<evidence type="ECO:0000256" key="6">
    <source>
        <dbReference type="PIRSR" id="PIRSR600223-1"/>
    </source>
</evidence>
<feature type="domain" description="Peptidase S26" evidence="8">
    <location>
        <begin position="23"/>
        <end position="195"/>
    </location>
</feature>